<reference evidence="1 2" key="1">
    <citation type="submission" date="2019-12" db="EMBL/GenBank/DDBJ databases">
        <title>A genome sequence resource for the geographically widespread anthracnose pathogen Colletotrichum asianum.</title>
        <authorList>
            <person name="Meng Y."/>
        </authorList>
    </citation>
    <scope>NUCLEOTIDE SEQUENCE [LARGE SCALE GENOMIC DNA]</scope>
    <source>
        <strain evidence="1 2">ICMP 18580</strain>
    </source>
</reference>
<gene>
    <name evidence="1" type="ORF">GQ607_011716</name>
</gene>
<accession>A0A8H3W5W1</accession>
<dbReference type="EMBL" id="WOWK01000075">
    <property type="protein sequence ID" value="KAF0321109.1"/>
    <property type="molecule type" value="Genomic_DNA"/>
</dbReference>
<protein>
    <submittedName>
        <fullName evidence="1">Uncharacterized protein</fullName>
    </submittedName>
</protein>
<comment type="caution">
    <text evidence="1">The sequence shown here is derived from an EMBL/GenBank/DDBJ whole genome shotgun (WGS) entry which is preliminary data.</text>
</comment>
<dbReference type="AlphaFoldDB" id="A0A8H3W5W1"/>
<evidence type="ECO:0000313" key="2">
    <source>
        <dbReference type="Proteomes" id="UP000434172"/>
    </source>
</evidence>
<organism evidence="1 2">
    <name type="scientific">Colletotrichum asianum</name>
    <dbReference type="NCBI Taxonomy" id="702518"/>
    <lineage>
        <taxon>Eukaryota</taxon>
        <taxon>Fungi</taxon>
        <taxon>Dikarya</taxon>
        <taxon>Ascomycota</taxon>
        <taxon>Pezizomycotina</taxon>
        <taxon>Sordariomycetes</taxon>
        <taxon>Hypocreomycetidae</taxon>
        <taxon>Glomerellales</taxon>
        <taxon>Glomerellaceae</taxon>
        <taxon>Colletotrichum</taxon>
        <taxon>Colletotrichum gloeosporioides species complex</taxon>
    </lineage>
</organism>
<proteinExistence type="predicted"/>
<evidence type="ECO:0000313" key="1">
    <source>
        <dbReference type="EMBL" id="KAF0321109.1"/>
    </source>
</evidence>
<sequence>MKLPISVIPLIHPQPAIERHHFPLCPPLAYIRPSFSPRKQALLAKWYSASLVMRRSGVRFTHEASRASLSADDFFLPFCLLNISACLSGCQLILHVLCASMIYYH</sequence>
<name>A0A8H3W5W1_9PEZI</name>
<keyword evidence="2" id="KW-1185">Reference proteome</keyword>
<dbReference type="Proteomes" id="UP000434172">
    <property type="component" value="Unassembled WGS sequence"/>
</dbReference>